<protein>
    <recommendedName>
        <fullName evidence="3">HNH endonuclease</fullName>
    </recommendedName>
</protein>
<evidence type="ECO:0008006" key="3">
    <source>
        <dbReference type="Google" id="ProtNLM"/>
    </source>
</evidence>
<dbReference type="RefSeq" id="WP_168911062.1">
    <property type="nucleotide sequence ID" value="NZ_JABACI010000001.1"/>
</dbReference>
<proteinExistence type="predicted"/>
<name>A0ABX1K838_9MICO</name>
<dbReference type="Proteomes" id="UP001429745">
    <property type="component" value="Unassembled WGS sequence"/>
</dbReference>
<dbReference type="PROSITE" id="PS51257">
    <property type="entry name" value="PROKAR_LIPOPROTEIN"/>
    <property type="match status" value="1"/>
</dbReference>
<keyword evidence="2" id="KW-1185">Reference proteome</keyword>
<evidence type="ECO:0000313" key="1">
    <source>
        <dbReference type="EMBL" id="NLP82570.1"/>
    </source>
</evidence>
<evidence type="ECO:0000313" key="2">
    <source>
        <dbReference type="Proteomes" id="UP001429745"/>
    </source>
</evidence>
<gene>
    <name evidence="1" type="ORF">HF576_01790</name>
</gene>
<sequence>MTEPPRRPPAAVLTELRREVRFHCPAATASGSCGSPYLTWHHFDPPWRVEKHHRPEGMIALCREHADKADNGSYTDDQLRRFKRSGALNETEVRGRFEWMRRDLVAILGSNVFVDTPVLLSFDGIPVIWFRRNENGEVMVNYRMPSVSPRTTIINNVWDVDQGDIDEVICPPGARTLEVRYTNGDIFKVEFYAAETAEDAIRRFPRVGPRHKLRGLSYPSTFVTITDVAQEGRIRFHEDRVFKPIQGHQIASSWFESCVVGIAVSGESPEALARDERQHRVWKEGRTPAVRQRLIEEWLDEFDAERAAAEIQQAVAVRRSRSRP</sequence>
<accession>A0ABX1K838</accession>
<reference evidence="1 2" key="1">
    <citation type="submission" date="2020-04" db="EMBL/GenBank/DDBJ databases">
        <title>CFH 90308 Microbacterium sp.</title>
        <authorList>
            <person name="Nie G."/>
            <person name="Ming H."/>
            <person name="Xia T."/>
        </authorList>
    </citation>
    <scope>NUCLEOTIDE SEQUENCE [LARGE SCALE GENOMIC DNA]</scope>
    <source>
        <strain evidence="1 2">CFH 90308</strain>
    </source>
</reference>
<comment type="caution">
    <text evidence="1">The sequence shown here is derived from an EMBL/GenBank/DDBJ whole genome shotgun (WGS) entry which is preliminary data.</text>
</comment>
<dbReference type="EMBL" id="JABACI010000001">
    <property type="protein sequence ID" value="NLP82570.1"/>
    <property type="molecule type" value="Genomic_DNA"/>
</dbReference>
<organism evidence="1 2">
    <name type="scientific">Microbacterium salsuginis</name>
    <dbReference type="NCBI Taxonomy" id="2722803"/>
    <lineage>
        <taxon>Bacteria</taxon>
        <taxon>Bacillati</taxon>
        <taxon>Actinomycetota</taxon>
        <taxon>Actinomycetes</taxon>
        <taxon>Micrococcales</taxon>
        <taxon>Microbacteriaceae</taxon>
        <taxon>Microbacterium</taxon>
    </lineage>
</organism>